<feature type="transmembrane region" description="Helical" evidence="8">
    <location>
        <begin position="1564"/>
        <end position="1589"/>
    </location>
</feature>
<feature type="disulfide bond" evidence="7">
    <location>
        <begin position="151"/>
        <end position="161"/>
    </location>
</feature>
<feature type="disulfide bond" evidence="7">
    <location>
        <begin position="1172"/>
        <end position="1182"/>
    </location>
</feature>
<evidence type="ECO:0000313" key="11">
    <source>
        <dbReference type="Proteomes" id="UP000830375"/>
    </source>
</evidence>
<feature type="disulfide bond" evidence="7">
    <location>
        <begin position="1492"/>
        <end position="1502"/>
    </location>
</feature>
<feature type="disulfide bond" evidence="7">
    <location>
        <begin position="284"/>
        <end position="348"/>
    </location>
</feature>
<keyword evidence="3" id="KW-0732">Signal</keyword>
<dbReference type="InterPro" id="IPR001190">
    <property type="entry name" value="SRCR"/>
</dbReference>
<evidence type="ECO:0000313" key="10">
    <source>
        <dbReference type="EMBL" id="KAI2647995.1"/>
    </source>
</evidence>
<feature type="domain" description="SRCR" evidence="9">
    <location>
        <begin position="370"/>
        <end position="467"/>
    </location>
</feature>
<sequence length="1640" mass="179167">MSDPGRKDFLTRQAPFLIGGQEVDAVSLQLSGAWRTAIKWSTKKQFIGGGKNQIFFRIAERAGEKFLLKGRPKEDEELSDNPSDVHCHHAYHFRVEVNHNGQWGTVCDDNWDMNDAAVVCGELHCGKPLRAVGLAHFGQGSGPIWMDEVNCDGSESTLKNCKLKSWGHNNCNHGEDAGVVCTGRLPRLFNGSHICTGRLEILKIKTWMSVCDAAFDQQDAEVVCRELDCGAPVQVLGADAFGKGDTEMWKQEIQCYTDLRLVNGSDSCSGRVDFQYLGEWGTVCDACWDMRAASVLCRQLNCGIAVSVVGSDWFGEGSGEIWADVFDCDGNETKLSECSISSWSRAECSHRRDVGVICSNSSLALHDGLVRLSGERQCEGEVEVFIHQVWRRVLLDSWSLTESSVVCSQLGCGSVLNFSGSSSSNPEHSHECVTGFQCSGSEAHLGNCSSAKTLNCSSTQQLSITCVGRGSIRLVGSGGDCAGRLEVFHSGSWGTVCDDSWDIKDAHVVCRQLQCGVALSNQQVPAWFGPGSGPIWLDEVECEGNETSLWSCSSPGWGKHDCNHKEDVGVVCSEFKEIRLTEGCEGNVEVFYNGSWGNLCYNQMDRDTASLICQELNCGRSGEPNSSVGLRSAPNWLDHLKCRKHDKTLWQCPSLPCGQNNCYNKVASITCFGRLPRLFNGSHICTGRLEILKIKTWMSVCDAAFDQQDAEVVCRELDCGAPVQVLGAAAFGKGDTQMWTQEIQCRGNESHFVFSVLHPSYTDLRLVNGSDSCSGRVELQYLGEWGTVCDACWDMRAASVLCRQLNCGIAVSVVGSDWFGEGSGEIWADVFDCDGNETKLSECSISSWSRAECSHRQDVGVICSNSSLALHDGLVRLSGERQCEGEVEVFIHQVWRRVLLDSWSLTESSVASSALGVKLIWGTAALHKLSTAAPHNSCQSPAFGRGSIRLVGSGGDCAGRLEVFHSGSWGTVCDDSWDIKDAHVVCRQLQCGVALSNQQVPAWFGPGSGPIWLDEVECEGNETSLWSCSSPGWGKHDCQHKEDVGVVCSEFKEIRLTEGCEGNVEVFYNGSWGNVCYNQMDRDTASLICQELNCGRSGKHIPLRLSGGEGRCSGRLEVYHNTVWGSVCDDQWDISDAQVVCRQLGCGAALRADGNSVFGAGEGVVWLNNVECRGNEIHLWDCPLSLKNHTDCSHKEHAGLTCADLSVSSSPATTTLASSPVSPLVCSTSVTPSQTPPAASPVLVIVLVVVLLLLLVPLLILIQQNRVMRRALSKRRHRTTEAIYEEIQHKDNHFTQREETLKIYDEATTYEHMVGAVNEYGPEEPTEDEERVQPQCGVALSNQQVPAWFGPGSGPIWLDEEECEGNETSLWSCSSQGWGKHDCNHKEDVGIMCSKFYEIRLTEGCEGNVEVFYNGSWGNVSSSSQSGGEGRCSGRLEVYHNAVWGSVCDDQWDISDAQVVCRQLGCGAALRADGNSVFGAGKDVVWLNKVECRGNEIHLWDCPLSLKNHSDCSCKKHTGLTCADLTDLLVSTTPATTASVSPSVSLPVRSTSVSPAQTPPAASLFVPPVLVIVLVVVLLLLLVPLLILIQQNRVMRRGRRDPETVILCLIQCVIRTDSRFVCLHSSLTAVYRVYFFNQQL</sequence>
<feature type="domain" description="SRCR" evidence="9">
    <location>
        <begin position="1054"/>
        <end position="1095"/>
    </location>
</feature>
<evidence type="ECO:0000256" key="2">
    <source>
        <dbReference type="ARBA" id="ARBA00022525"/>
    </source>
</evidence>
<feature type="disulfide bond" evidence="7">
    <location>
        <begin position="1141"/>
        <end position="1202"/>
    </location>
</feature>
<feature type="disulfide bond" evidence="7">
    <location>
        <begin position="833"/>
        <end position="843"/>
    </location>
</feature>
<dbReference type="SMART" id="SM00202">
    <property type="entry name" value="SR"/>
    <property type="match status" value="12"/>
</dbReference>
<dbReference type="PANTHER" id="PTHR48071">
    <property type="entry name" value="SRCR DOMAIN-CONTAINING PROTEIN"/>
    <property type="match status" value="1"/>
</dbReference>
<feature type="disulfide bond" evidence="7">
    <location>
        <begin position="120"/>
        <end position="181"/>
    </location>
</feature>
<evidence type="ECO:0000256" key="6">
    <source>
        <dbReference type="ARBA" id="ARBA00023180"/>
    </source>
</evidence>
<feature type="domain" description="SRCR" evidence="9">
    <location>
        <begin position="578"/>
        <end position="672"/>
    </location>
</feature>
<protein>
    <submittedName>
        <fullName evidence="10">Deleted in malignant brain tumors 1 protein</fullName>
    </submittedName>
</protein>
<feature type="disulfide bond" evidence="7">
    <location>
        <begin position="642"/>
        <end position="652"/>
    </location>
</feature>
<keyword evidence="8" id="KW-0472">Membrane</keyword>
<evidence type="ECO:0000256" key="7">
    <source>
        <dbReference type="PROSITE-ProRule" id="PRU00196"/>
    </source>
</evidence>
<comment type="caution">
    <text evidence="7">Lacks conserved residue(s) required for the propagation of feature annotation.</text>
</comment>
<evidence type="ECO:0000256" key="5">
    <source>
        <dbReference type="ARBA" id="ARBA00023157"/>
    </source>
</evidence>
<keyword evidence="11" id="KW-1185">Reference proteome</keyword>
<accession>A0ABQ8LB84</accession>
<feature type="disulfide bond" evidence="7">
    <location>
        <begin position="297"/>
        <end position="358"/>
    </location>
</feature>
<organism evidence="10 11">
    <name type="scientific">Labeo rohita</name>
    <name type="common">Indian major carp</name>
    <name type="synonym">Cyprinus rohita</name>
    <dbReference type="NCBI Taxonomy" id="84645"/>
    <lineage>
        <taxon>Eukaryota</taxon>
        <taxon>Metazoa</taxon>
        <taxon>Chordata</taxon>
        <taxon>Craniata</taxon>
        <taxon>Vertebrata</taxon>
        <taxon>Euteleostomi</taxon>
        <taxon>Actinopterygii</taxon>
        <taxon>Neopterygii</taxon>
        <taxon>Teleostei</taxon>
        <taxon>Ostariophysi</taxon>
        <taxon>Cypriniformes</taxon>
        <taxon>Cyprinidae</taxon>
        <taxon>Labeoninae</taxon>
        <taxon>Labeonini</taxon>
        <taxon>Labeo</taxon>
    </lineage>
</organism>
<gene>
    <name evidence="10" type="ORF">H4Q32_026698</name>
</gene>
<dbReference type="PANTHER" id="PTHR48071:SF15">
    <property type="entry name" value="SRCR DOMAIN-CONTAINING PROTEIN"/>
    <property type="match status" value="1"/>
</dbReference>
<feature type="domain" description="SRCR" evidence="9">
    <location>
        <begin position="948"/>
        <end position="1049"/>
    </location>
</feature>
<dbReference type="Pfam" id="PF00530">
    <property type="entry name" value="SRCR"/>
    <property type="match status" value="13"/>
</dbReference>
<feature type="disulfide bond" evidence="7">
    <location>
        <begin position="1128"/>
        <end position="1192"/>
    </location>
</feature>
<feature type="domain" description="SRCR" evidence="9">
    <location>
        <begin position="472"/>
        <end position="573"/>
    </location>
</feature>
<feature type="domain" description="SRCR" evidence="9">
    <location>
        <begin position="1103"/>
        <end position="1203"/>
    </location>
</feature>
<keyword evidence="2" id="KW-0964">Secreted</keyword>
<name>A0ABQ8LB84_LABRO</name>
<keyword evidence="8" id="KW-0812">Transmembrane</keyword>
<feature type="domain" description="SRCR" evidence="9">
    <location>
        <begin position="186"/>
        <end position="255"/>
    </location>
</feature>
<comment type="caution">
    <text evidence="10">The sequence shown here is derived from an EMBL/GenBank/DDBJ whole genome shotgun (WGS) entry which is preliminary data.</text>
</comment>
<feature type="disulfide bond" evidence="7">
    <location>
        <begin position="438"/>
        <end position="448"/>
    </location>
</feature>
<feature type="domain" description="SRCR" evidence="9">
    <location>
        <begin position="259"/>
        <end position="359"/>
    </location>
</feature>
<feature type="domain" description="SRCR" evidence="9">
    <location>
        <begin position="676"/>
        <end position="752"/>
    </location>
</feature>
<feature type="disulfide bond" evidence="7">
    <location>
        <begin position="1363"/>
        <end position="1373"/>
    </location>
</feature>
<feature type="domain" description="SRCR" evidence="9">
    <location>
        <begin position="764"/>
        <end position="864"/>
    </location>
</feature>
<evidence type="ECO:0000256" key="8">
    <source>
        <dbReference type="SAM" id="Phobius"/>
    </source>
</evidence>
<evidence type="ECO:0000256" key="4">
    <source>
        <dbReference type="ARBA" id="ARBA00022737"/>
    </source>
</evidence>
<reference evidence="10 11" key="1">
    <citation type="submission" date="2022-01" db="EMBL/GenBank/DDBJ databases">
        <title>A high-quality chromosome-level genome assembly of rohu carp, Labeo rohita.</title>
        <authorList>
            <person name="Arick M.A. II"/>
            <person name="Hsu C.-Y."/>
            <person name="Magbanua Z."/>
            <person name="Pechanova O."/>
            <person name="Grover C."/>
            <person name="Miller E."/>
            <person name="Thrash A."/>
            <person name="Ezzel L."/>
            <person name="Alam S."/>
            <person name="Benzie J."/>
            <person name="Hamilton M."/>
            <person name="Karsi A."/>
            <person name="Lawrence M.L."/>
            <person name="Peterson D.G."/>
        </authorList>
    </citation>
    <scope>NUCLEOTIDE SEQUENCE [LARGE SCALE GENOMIC DNA]</scope>
    <source>
        <strain evidence="11">BAU-BD-2019</strain>
        <tissue evidence="10">Blood</tissue>
    </source>
</reference>
<feature type="disulfide bond" evidence="7">
    <location>
        <begin position="1461"/>
        <end position="1522"/>
    </location>
</feature>
<dbReference type="PRINTS" id="PR00258">
    <property type="entry name" value="SPERACTRCPTR"/>
</dbReference>
<proteinExistence type="predicted"/>
<keyword evidence="6" id="KW-0325">Glycoprotein</keyword>
<feature type="disulfide bond" evidence="7">
    <location>
        <begin position="1018"/>
        <end position="1028"/>
    </location>
</feature>
<evidence type="ECO:0000256" key="1">
    <source>
        <dbReference type="ARBA" id="ARBA00004613"/>
    </source>
</evidence>
<feature type="domain" description="SRCR" evidence="9">
    <location>
        <begin position="1399"/>
        <end position="1523"/>
    </location>
</feature>
<feature type="disulfide bond" evidence="7">
    <location>
        <begin position="542"/>
        <end position="552"/>
    </location>
</feature>
<keyword evidence="4" id="KW-0677">Repeat</keyword>
<dbReference type="PROSITE" id="PS00420">
    <property type="entry name" value="SRCR_1"/>
    <property type="match status" value="2"/>
</dbReference>
<feature type="domain" description="SRCR" evidence="9">
    <location>
        <begin position="94"/>
        <end position="182"/>
    </location>
</feature>
<feature type="domain" description="SRCR" evidence="9">
    <location>
        <begin position="1336"/>
        <end position="1394"/>
    </location>
</feature>
<feature type="disulfide bond" evidence="7">
    <location>
        <begin position="107"/>
        <end position="171"/>
    </location>
</feature>
<dbReference type="Gene3D" id="3.10.250.10">
    <property type="entry name" value="SRCR-like domain"/>
    <property type="match status" value="14"/>
</dbReference>
<dbReference type="PROSITE" id="PS50287">
    <property type="entry name" value="SRCR_2"/>
    <property type="match status" value="14"/>
</dbReference>
<feature type="disulfide bond" evidence="7">
    <location>
        <begin position="1448"/>
        <end position="1512"/>
    </location>
</feature>
<feature type="disulfide bond" evidence="7">
    <location>
        <begin position="802"/>
        <end position="863"/>
    </location>
</feature>
<feature type="domain" description="SRCR" evidence="9">
    <location>
        <begin position="875"/>
        <end position="916"/>
    </location>
</feature>
<feature type="disulfide bond" evidence="7">
    <location>
        <begin position="789"/>
        <end position="853"/>
    </location>
</feature>
<dbReference type="Proteomes" id="UP000830375">
    <property type="component" value="Unassembled WGS sequence"/>
</dbReference>
<keyword evidence="8" id="KW-1133">Transmembrane helix</keyword>
<dbReference type="InterPro" id="IPR036772">
    <property type="entry name" value="SRCR-like_dom_sf"/>
</dbReference>
<dbReference type="SUPFAM" id="SSF56487">
    <property type="entry name" value="SRCR-like"/>
    <property type="match status" value="14"/>
</dbReference>
<evidence type="ECO:0000256" key="3">
    <source>
        <dbReference type="ARBA" id="ARBA00022729"/>
    </source>
</evidence>
<feature type="transmembrane region" description="Helical" evidence="8">
    <location>
        <begin position="1242"/>
        <end position="1262"/>
    </location>
</feature>
<evidence type="ECO:0000259" key="9">
    <source>
        <dbReference type="PROSITE" id="PS50287"/>
    </source>
</evidence>
<comment type="subcellular location">
    <subcellularLocation>
        <location evidence="1">Secreted</location>
    </subcellularLocation>
</comment>
<feature type="disulfide bond" evidence="7">
    <location>
        <begin position="328"/>
        <end position="338"/>
    </location>
</feature>
<keyword evidence="5 7" id="KW-1015">Disulfide bond</keyword>
<dbReference type="EMBL" id="JACTAM010000043">
    <property type="protein sequence ID" value="KAI2647995.1"/>
    <property type="molecule type" value="Genomic_DNA"/>
</dbReference>